<name>A0ABP7PQF2_9SPHI</name>
<dbReference type="RefSeq" id="WP_259095864.1">
    <property type="nucleotide sequence ID" value="NZ_BAAAZC010000011.1"/>
</dbReference>
<comment type="caution">
    <text evidence="1">The sequence shown here is derived from an EMBL/GenBank/DDBJ whole genome shotgun (WGS) entry which is preliminary data.</text>
</comment>
<reference evidence="2" key="1">
    <citation type="journal article" date="2019" name="Int. J. Syst. Evol. Microbiol.">
        <title>The Global Catalogue of Microorganisms (GCM) 10K type strain sequencing project: providing services to taxonomists for standard genome sequencing and annotation.</title>
        <authorList>
            <consortium name="The Broad Institute Genomics Platform"/>
            <consortium name="The Broad Institute Genome Sequencing Center for Infectious Disease"/>
            <person name="Wu L."/>
            <person name="Ma J."/>
        </authorList>
    </citation>
    <scope>NUCLEOTIDE SEQUENCE [LARGE SCALE GENOMIC DNA]</scope>
    <source>
        <strain evidence="2">JCM 16601</strain>
    </source>
</reference>
<dbReference type="EMBL" id="BAAAZC010000011">
    <property type="protein sequence ID" value="GAA3969163.1"/>
    <property type="molecule type" value="Genomic_DNA"/>
</dbReference>
<protein>
    <recommendedName>
        <fullName evidence="3">DUF4145 domain-containing protein</fullName>
    </recommendedName>
</protein>
<proteinExistence type="predicted"/>
<keyword evidence="2" id="KW-1185">Reference proteome</keyword>
<evidence type="ECO:0000313" key="1">
    <source>
        <dbReference type="EMBL" id="GAA3969163.1"/>
    </source>
</evidence>
<accession>A0ABP7PQF2</accession>
<evidence type="ECO:0000313" key="2">
    <source>
        <dbReference type="Proteomes" id="UP001500742"/>
    </source>
</evidence>
<sequence length="222" mass="24662">MKDSQLTDRIEYLYDIAKVAIANRIGGSVRETDYVSQPDYIAFKAAALSFIDSLYGTEHSYYRLFMGAVNNTYVSNIESGMKVLAAIKHEIDNGWLTTVKQLVTAEVFSNFLEMAEHLLDEGYKDAAAVMIGSVLEEHLRQLCATYGVDTHVIKGTDNVPKKASTINEDLKKAGAYGPIQVKQVTAWFGTRNSAAHGHYGEYTLAEVKIMYQGVLNFLSEVK</sequence>
<gene>
    <name evidence="1" type="ORF">GCM10022210_17530</name>
</gene>
<dbReference type="Proteomes" id="UP001500742">
    <property type="component" value="Unassembled WGS sequence"/>
</dbReference>
<evidence type="ECO:0008006" key="3">
    <source>
        <dbReference type="Google" id="ProtNLM"/>
    </source>
</evidence>
<organism evidence="1 2">
    <name type="scientific">Mucilaginibacter dorajii</name>
    <dbReference type="NCBI Taxonomy" id="692994"/>
    <lineage>
        <taxon>Bacteria</taxon>
        <taxon>Pseudomonadati</taxon>
        <taxon>Bacteroidota</taxon>
        <taxon>Sphingobacteriia</taxon>
        <taxon>Sphingobacteriales</taxon>
        <taxon>Sphingobacteriaceae</taxon>
        <taxon>Mucilaginibacter</taxon>
    </lineage>
</organism>